<dbReference type="Proteomes" id="UP000241614">
    <property type="component" value="Unassembled WGS sequence"/>
</dbReference>
<name>A0A2T4Y1I7_ENTCL</name>
<dbReference type="OrthoDB" id="6539815at2"/>
<proteinExistence type="predicted"/>
<organism evidence="1 2">
    <name type="scientific">Enterobacter cloacae</name>
    <dbReference type="NCBI Taxonomy" id="550"/>
    <lineage>
        <taxon>Bacteria</taxon>
        <taxon>Pseudomonadati</taxon>
        <taxon>Pseudomonadota</taxon>
        <taxon>Gammaproteobacteria</taxon>
        <taxon>Enterobacterales</taxon>
        <taxon>Enterobacteriaceae</taxon>
        <taxon>Enterobacter</taxon>
        <taxon>Enterobacter cloacae complex</taxon>
    </lineage>
</organism>
<protein>
    <submittedName>
        <fullName evidence="1">Shiga toxin A subunit</fullName>
    </submittedName>
</protein>
<gene>
    <name evidence="1" type="ORF">DA103_09795</name>
</gene>
<evidence type="ECO:0000313" key="1">
    <source>
        <dbReference type="EMBL" id="PTM36049.1"/>
    </source>
</evidence>
<accession>A0A2T4Y1I7</accession>
<dbReference type="RefSeq" id="WP_108090139.1">
    <property type="nucleotide sequence ID" value="NZ_JUZJ01000064.1"/>
</dbReference>
<evidence type="ECO:0000313" key="2">
    <source>
        <dbReference type="Proteomes" id="UP000241614"/>
    </source>
</evidence>
<dbReference type="EMBL" id="PZPP01000010">
    <property type="protein sequence ID" value="PTM36049.1"/>
    <property type="molecule type" value="Genomic_DNA"/>
</dbReference>
<sequence length="146" mass="16718">MKRLLFLLFNIPVISYAQSGCELPNAAMESSLFDALSKDLKIDTSTVDEMKAKVKILDVTPISRFYAEELAKIDYEEDKARNNNKPLLDEKSYFDSFYDNDVKSITAKYTYTNKAGKKSVFIATSLMNKDECSIRFNGYITLSREF</sequence>
<comment type="caution">
    <text evidence="1">The sequence shown here is derived from an EMBL/GenBank/DDBJ whole genome shotgun (WGS) entry which is preliminary data.</text>
</comment>
<dbReference type="AlphaFoldDB" id="A0A2T4Y1I7"/>
<reference evidence="1 2" key="1">
    <citation type="submission" date="2018-04" db="EMBL/GenBank/DDBJ databases">
        <title>Genome sequencing reveals highly heavy metal resistance and biotechnology application of the novel Enterobacter cloacae amazonensis isolated from wastewater river in Manaus - Amazonas.</title>
        <authorList>
            <person name="Astolfi M.C.T."/>
            <person name="Carvalho E.B.D.S."/>
            <person name="Lacerda L.B."/>
            <person name="Pinto M.V."/>
            <person name="Nogueira V.B."/>
            <person name="Barros A.M."/>
            <person name="Astolfi-Filho S."/>
        </authorList>
    </citation>
    <scope>NUCLEOTIDE SEQUENCE [LARGE SCALE GENOMIC DNA]</scope>
    <source>
        <strain evidence="2">amazonensis</strain>
    </source>
</reference>